<dbReference type="Proteomes" id="UP001163321">
    <property type="component" value="Chromosome 6"/>
</dbReference>
<evidence type="ECO:0000313" key="2">
    <source>
        <dbReference type="Proteomes" id="UP001163321"/>
    </source>
</evidence>
<organism evidence="1 2">
    <name type="scientific">Peronosclerospora sorghi</name>
    <dbReference type="NCBI Taxonomy" id="230839"/>
    <lineage>
        <taxon>Eukaryota</taxon>
        <taxon>Sar</taxon>
        <taxon>Stramenopiles</taxon>
        <taxon>Oomycota</taxon>
        <taxon>Peronosporomycetes</taxon>
        <taxon>Peronosporales</taxon>
        <taxon>Peronosporaceae</taxon>
        <taxon>Peronosclerospora</taxon>
    </lineage>
</organism>
<evidence type="ECO:0000313" key="1">
    <source>
        <dbReference type="EMBL" id="KAI9911006.1"/>
    </source>
</evidence>
<proteinExistence type="predicted"/>
<name>A0ACC0VY33_9STRA</name>
<sequence length="1076" mass="120461">MVPPYTMRVYYYWTQRFVRGTDLSRRRVGFFSHGPRKGFIARLQPLRSLPHRTVIAGIGAAALACALPSDSAQRVRNTVQMGMLVLHGSDTTTMLRMAAHWSQLLCCGGLEVELVERLLDGILCLQDDEQDHETLRVLTTRGTVALLLRYTACHKPRDPTRLQQILQSLIKLLEASQRSHQATMTLPLVTLAQTLEHFVEQQDKVVSFDTLLAQLGNALLRGNHQLGWFGIHDEDDSAAWNLRVYPSELMDRHASHIPDCCAALVNLCSPQLPESIKRVALHALEVLVRTVERHESSGSQAQQLKAALNPTLALNMLALPRDSSGISMQLQATTVLDLLLHIARRHPAAVARDTYELWMELIQYWAKIEPSDKESPKTSTHFWIPRKLDSCDHHKSQKTQRGSSRLDDQQLLLSARCLRTLTAFPLGRRYVSESLPTRTAFFQLSRQIFDEKQRYGSFGKEREEERWSLERNLSWTFRNLCTGFQSGATALTCLFGASWTAQSRRDLPMSRVFRGTNDLTDLPILGAEEYEAATEVGWIDMLTAWSASPDHQVRKNAIASLVFLAEMHQSCRSYLMVDEETRTMQKHILQAWLTTMLQQIRVVSGSELLAVKQMEAIAHVSNELTPGNECILFNPAVVDAGTSALAVLAEHHHAQLMQQGVVRLVALLAGIDGTTSAQQTQCARVLANLVASYCLDMASRNSMNLSVDATSAFFLKDHVNIAELLKQTVSGKHLLRALGRWRECENPMQRSNYYRVLQNLYAYEQVVATGRLMEDVYCDGVNPIVSHQDVEHPTDSDSHAPVVDVVFVHGLRGHPFGTWRTQMKKSDDIWPDVLLATDLQRYNIRARLVTLGYEAGMVSWSSPWPSLTLQERARVMLSALYAANIGCDRRLSDSPCTRPVVFVTHSMGGLLTKKMLLLDREERSQSAIADSTAGVIFLAVPHFGSDLANGVRSESIRNLIQMHPAIEDLGSDFNGRLKSLNESFQQLHIDCFSVGEDHASPIALGLSAVVVKPESANPGIGCFYVLPESNHMTICKIKSRDEPLYQDILRYIVQRVTKKSVNCLTEGSAFNGSSDD</sequence>
<accession>A0ACC0VY33</accession>
<keyword evidence="2" id="KW-1185">Reference proteome</keyword>
<reference evidence="1 2" key="1">
    <citation type="journal article" date="2022" name="bioRxiv">
        <title>The genome of the oomycete Peronosclerospora sorghi, a cosmopolitan pathogen of maize and sorghum, is inflated with dispersed pseudogenes.</title>
        <authorList>
            <person name="Fletcher K."/>
            <person name="Martin F."/>
            <person name="Isakeit T."/>
            <person name="Cavanaugh K."/>
            <person name="Magill C."/>
            <person name="Michelmore R."/>
        </authorList>
    </citation>
    <scope>NUCLEOTIDE SEQUENCE [LARGE SCALE GENOMIC DNA]</scope>
    <source>
        <strain evidence="1">P6</strain>
    </source>
</reference>
<protein>
    <submittedName>
        <fullName evidence="1">Uncharacterized protein</fullName>
    </submittedName>
</protein>
<dbReference type="EMBL" id="CM047585">
    <property type="protein sequence ID" value="KAI9911006.1"/>
    <property type="molecule type" value="Genomic_DNA"/>
</dbReference>
<gene>
    <name evidence="1" type="ORF">PsorP6_011147</name>
</gene>
<comment type="caution">
    <text evidence="1">The sequence shown here is derived from an EMBL/GenBank/DDBJ whole genome shotgun (WGS) entry which is preliminary data.</text>
</comment>